<comment type="caution">
    <text evidence="1">The sequence shown here is derived from an EMBL/GenBank/DDBJ whole genome shotgun (WGS) entry which is preliminary data.</text>
</comment>
<sequence>MDKFKLSMIKELHAYYYTIFKQGGSLIPKHLFSDVEAKAIVNSFHNITSVQKLQRVIGVEAFVDQLEWLFKWINKYKESCKKEMDDESCEESEDVLESRPSKRIKTTGILGVRLIQLELWTTPRGAQPKRQSQRLQEIPWRLKGRPTMIWFAPLN</sequence>
<dbReference type="Proteomes" id="UP000239156">
    <property type="component" value="Unassembled WGS sequence"/>
</dbReference>
<reference evidence="1" key="1">
    <citation type="submission" date="2017-12" db="EMBL/GenBank/DDBJ databases">
        <title>Gene loss provides genomic basis for host adaptation in cereal stripe rust fungi.</title>
        <authorList>
            <person name="Xia C."/>
        </authorList>
    </citation>
    <scope>NUCLEOTIDE SEQUENCE [LARGE SCALE GENOMIC DNA]</scope>
    <source>
        <strain evidence="1">93-210</strain>
    </source>
</reference>
<organism evidence="1 2">
    <name type="scientific">Puccinia striiformis</name>
    <dbReference type="NCBI Taxonomy" id="27350"/>
    <lineage>
        <taxon>Eukaryota</taxon>
        <taxon>Fungi</taxon>
        <taxon>Dikarya</taxon>
        <taxon>Basidiomycota</taxon>
        <taxon>Pucciniomycotina</taxon>
        <taxon>Pucciniomycetes</taxon>
        <taxon>Pucciniales</taxon>
        <taxon>Pucciniaceae</taxon>
        <taxon>Puccinia</taxon>
    </lineage>
</organism>
<protein>
    <submittedName>
        <fullName evidence="1">Uncharacterized protein</fullName>
    </submittedName>
</protein>
<accession>A0A2S4ULF4</accession>
<gene>
    <name evidence="1" type="ORF">PSTT_14693</name>
</gene>
<evidence type="ECO:0000313" key="2">
    <source>
        <dbReference type="Proteomes" id="UP000239156"/>
    </source>
</evidence>
<evidence type="ECO:0000313" key="1">
    <source>
        <dbReference type="EMBL" id="POV98056.1"/>
    </source>
</evidence>
<name>A0A2S4ULF4_9BASI</name>
<dbReference type="EMBL" id="PKSL01000239">
    <property type="protein sequence ID" value="POV98056.1"/>
    <property type="molecule type" value="Genomic_DNA"/>
</dbReference>
<dbReference type="VEuPathDB" id="FungiDB:PSTT_14693"/>
<proteinExistence type="predicted"/>
<dbReference type="VEuPathDB" id="FungiDB:PSHT_11257"/>
<keyword evidence="2" id="KW-1185">Reference proteome</keyword>